<sequence length="37" mass="4289">MYDSQGRLIGQDRFGVYVNDEKREMKKLGVKEGVLTQ</sequence>
<protein>
    <submittedName>
        <fullName evidence="1">Uncharacterized protein</fullName>
    </submittedName>
</protein>
<comment type="caution">
    <text evidence="1">The sequence shown here is derived from an EMBL/GenBank/DDBJ whole genome shotgun (WGS) entry which is preliminary data.</text>
</comment>
<dbReference type="Proteomes" id="UP000075324">
    <property type="component" value="Unassembled WGS sequence"/>
</dbReference>
<gene>
    <name evidence="1" type="ORF">B4110_3751</name>
</gene>
<evidence type="ECO:0000313" key="1">
    <source>
        <dbReference type="EMBL" id="KYD27545.1"/>
    </source>
</evidence>
<dbReference type="EMBL" id="LQYW01000097">
    <property type="protein sequence ID" value="KYD27545.1"/>
    <property type="molecule type" value="Genomic_DNA"/>
</dbReference>
<organism evidence="1 2">
    <name type="scientific">Parageobacillus toebii</name>
    <dbReference type="NCBI Taxonomy" id="153151"/>
    <lineage>
        <taxon>Bacteria</taxon>
        <taxon>Bacillati</taxon>
        <taxon>Bacillota</taxon>
        <taxon>Bacilli</taxon>
        <taxon>Bacillales</taxon>
        <taxon>Anoxybacillaceae</taxon>
        <taxon>Parageobacillus</taxon>
    </lineage>
</organism>
<dbReference type="AlphaFoldDB" id="A0A150MT91"/>
<name>A0A150MT91_9BACL</name>
<reference evidence="1 2" key="1">
    <citation type="submission" date="2016-01" db="EMBL/GenBank/DDBJ databases">
        <title>Draft Genome Sequences of Seven Thermophilic Sporeformers Isolated from Foods.</title>
        <authorList>
            <person name="Berendsen E.M."/>
            <person name="Wells-Bennik M.H."/>
            <person name="Krawcyk A.O."/>
            <person name="De Jong A."/>
            <person name="Holsappel S."/>
            <person name="Eijlander R.T."/>
            <person name="Kuipers O.P."/>
        </authorList>
    </citation>
    <scope>NUCLEOTIDE SEQUENCE [LARGE SCALE GENOMIC DNA]</scope>
    <source>
        <strain evidence="1 2">B4110</strain>
    </source>
</reference>
<evidence type="ECO:0000313" key="2">
    <source>
        <dbReference type="Proteomes" id="UP000075324"/>
    </source>
</evidence>
<proteinExistence type="predicted"/>
<accession>A0A150MT91</accession>
<dbReference type="PATRIC" id="fig|153151.4.peg.294"/>